<comment type="caution">
    <text evidence="4">The sequence shown here is derived from an EMBL/GenBank/DDBJ whole genome shotgun (WGS) entry which is preliminary data.</text>
</comment>
<proteinExistence type="inferred from homology"/>
<dbReference type="RefSeq" id="WP_009347898.1">
    <property type="nucleotide sequence ID" value="NZ_JH376831.1"/>
</dbReference>
<dbReference type="PANTHER" id="PTHR30576:SF8">
    <property type="entry name" value="UNDECAPRENYL-PHOSPHATE GALACTOSE PHOSPHOTRANSFERASE"/>
    <property type="match status" value="1"/>
</dbReference>
<accession>G5GCW9</accession>
<organism evidence="4 5">
    <name type="scientific">Alloprevotella rava F0323</name>
    <dbReference type="NCBI Taxonomy" id="679199"/>
    <lineage>
        <taxon>Bacteria</taxon>
        <taxon>Pseudomonadati</taxon>
        <taxon>Bacteroidota</taxon>
        <taxon>Bacteroidia</taxon>
        <taxon>Bacteroidales</taxon>
        <taxon>Prevotellaceae</taxon>
        <taxon>Alloprevotella</taxon>
    </lineage>
</organism>
<dbReference type="AlphaFoldDB" id="G5GCW9"/>
<evidence type="ECO:0000259" key="3">
    <source>
        <dbReference type="Pfam" id="PF02397"/>
    </source>
</evidence>
<dbReference type="PANTHER" id="PTHR30576">
    <property type="entry name" value="COLANIC BIOSYNTHESIS UDP-GLUCOSE LIPID CARRIER TRANSFERASE"/>
    <property type="match status" value="1"/>
</dbReference>
<dbReference type="eggNOG" id="COG2148">
    <property type="taxonomic scope" value="Bacteria"/>
</dbReference>
<protein>
    <recommendedName>
        <fullName evidence="3">Bacterial sugar transferase domain-containing protein</fullName>
    </recommendedName>
</protein>
<dbReference type="STRING" id="679199.HMPREF9332_01420"/>
<keyword evidence="5" id="KW-1185">Reference proteome</keyword>
<dbReference type="Pfam" id="PF02397">
    <property type="entry name" value="Bac_transf"/>
    <property type="match status" value="1"/>
</dbReference>
<feature type="transmembrane region" description="Helical" evidence="2">
    <location>
        <begin position="12"/>
        <end position="36"/>
    </location>
</feature>
<dbReference type="OrthoDB" id="9808602at2"/>
<keyword evidence="2" id="KW-1133">Transmembrane helix</keyword>
<evidence type="ECO:0000313" key="5">
    <source>
        <dbReference type="Proteomes" id="UP000015993"/>
    </source>
</evidence>
<dbReference type="EMBL" id="ACZK01000023">
    <property type="protein sequence ID" value="EHG22615.1"/>
    <property type="molecule type" value="Genomic_DNA"/>
</dbReference>
<dbReference type="InterPro" id="IPR003362">
    <property type="entry name" value="Bact_transf"/>
</dbReference>
<evidence type="ECO:0000313" key="4">
    <source>
        <dbReference type="EMBL" id="EHG22615.1"/>
    </source>
</evidence>
<dbReference type="GO" id="GO:0016780">
    <property type="term" value="F:phosphotransferase activity, for other substituted phosphate groups"/>
    <property type="evidence" value="ECO:0007669"/>
    <property type="project" value="TreeGrafter"/>
</dbReference>
<keyword evidence="2" id="KW-0472">Membrane</keyword>
<feature type="domain" description="Bacterial sugar transferase" evidence="3">
    <location>
        <begin position="7"/>
        <end position="182"/>
    </location>
</feature>
<evidence type="ECO:0000256" key="2">
    <source>
        <dbReference type="SAM" id="Phobius"/>
    </source>
</evidence>
<reference evidence="4 5" key="1">
    <citation type="submission" date="2011-08" db="EMBL/GenBank/DDBJ databases">
        <title>The Genome Sequence of Prevotella sp. oral taxon 302 str. F0323.</title>
        <authorList>
            <consortium name="The Broad Institute Genome Sequencing Platform"/>
            <person name="Earl A."/>
            <person name="Ward D."/>
            <person name="Feldgarden M."/>
            <person name="Gevers D."/>
            <person name="Izard J."/>
            <person name="Blanton J.M."/>
            <person name="Baranova O.V."/>
            <person name="Tanner A.C."/>
            <person name="Dewhirst F.E."/>
            <person name="Young S.K."/>
            <person name="Zeng Q."/>
            <person name="Gargeya S."/>
            <person name="Fitzgerald M."/>
            <person name="Haas B."/>
            <person name="Abouelleil A."/>
            <person name="Alvarado L."/>
            <person name="Arachchi H.M."/>
            <person name="Berlin A."/>
            <person name="Brown A."/>
            <person name="Chapman S.B."/>
            <person name="Chen Z."/>
            <person name="Dunbar C."/>
            <person name="Freedman E."/>
            <person name="Gearin G."/>
            <person name="Gellesch M."/>
            <person name="Goldberg J."/>
            <person name="Griggs A."/>
            <person name="Gujja S."/>
            <person name="Heiman D."/>
            <person name="Howarth C."/>
            <person name="Larson L."/>
            <person name="Lui A."/>
            <person name="MacDonald P.J.P."/>
            <person name="Montmayeur A."/>
            <person name="Murphy C."/>
            <person name="Neiman D."/>
            <person name="Pearson M."/>
            <person name="Priest M."/>
            <person name="Roberts A."/>
            <person name="Saif S."/>
            <person name="Shea T."/>
            <person name="Shenoy N."/>
            <person name="Sisk P."/>
            <person name="Stolte C."/>
            <person name="Sykes S."/>
            <person name="Wortman J."/>
            <person name="Nusbaum C."/>
            <person name="Birren B."/>
        </authorList>
    </citation>
    <scope>NUCLEOTIDE SEQUENCE [LARGE SCALE GENOMIC DNA]</scope>
    <source>
        <strain evidence="4 5">F0323</strain>
    </source>
</reference>
<keyword evidence="2" id="KW-0812">Transmembrane</keyword>
<evidence type="ECO:0000256" key="1">
    <source>
        <dbReference type="ARBA" id="ARBA00006464"/>
    </source>
</evidence>
<gene>
    <name evidence="4" type="ORF">HMPREF9332_01420</name>
</gene>
<sequence length="215" mass="24803">MYKNYFKRFLDFSIALIAFLALSPIFVIVCILLFFANKGAGVFFLQERPGKNGKSFKVIKFKSMTNETDSNGNLLPDVERLTRVGLFIRSTSLDEIPQLLNVLRGDMSLIGPRPLLLEWLPLYDEQSFRRHEVRPGITGWAQIHGRNELKYSEKFALDVWYVDHLSFLLDLKILLLTIKKVIQRSDVGHGNENDDDVDDLHFADRLKELNSTNIE</sequence>
<dbReference type="PATRIC" id="fig|679199.3.peg.1580"/>
<dbReference type="HOGENOM" id="CLU_024920_1_4_10"/>
<dbReference type="Proteomes" id="UP000015993">
    <property type="component" value="Unassembled WGS sequence"/>
</dbReference>
<comment type="similarity">
    <text evidence="1">Belongs to the bacterial sugar transferase family.</text>
</comment>
<name>G5GCW9_9BACT</name>